<dbReference type="InterPro" id="IPR000294">
    <property type="entry name" value="GLA_domain"/>
</dbReference>
<accession>A0AB34GT44</accession>
<comment type="caution">
    <text evidence="5">The sequence shown here is derived from an EMBL/GenBank/DDBJ whole genome shotgun (WGS) entry which is preliminary data.</text>
</comment>
<evidence type="ECO:0000313" key="5">
    <source>
        <dbReference type="EMBL" id="KAJ8783243.1"/>
    </source>
</evidence>
<organism evidence="5 6">
    <name type="scientific">Eschrichtius robustus</name>
    <name type="common">California gray whale</name>
    <name type="synonym">Eschrichtius gibbosus</name>
    <dbReference type="NCBI Taxonomy" id="9764"/>
    <lineage>
        <taxon>Eukaryota</taxon>
        <taxon>Metazoa</taxon>
        <taxon>Chordata</taxon>
        <taxon>Craniata</taxon>
        <taxon>Vertebrata</taxon>
        <taxon>Euteleostomi</taxon>
        <taxon>Mammalia</taxon>
        <taxon>Eutheria</taxon>
        <taxon>Laurasiatheria</taxon>
        <taxon>Artiodactyla</taxon>
        <taxon>Whippomorpha</taxon>
        <taxon>Cetacea</taxon>
        <taxon>Mysticeti</taxon>
        <taxon>Eschrichtiidae</taxon>
        <taxon>Eschrichtius</taxon>
    </lineage>
</organism>
<feature type="chain" id="PRO_5044336558" description="Gla domain-containing protein" evidence="3">
    <location>
        <begin position="26"/>
        <end position="145"/>
    </location>
</feature>
<dbReference type="GO" id="GO:0005615">
    <property type="term" value="C:extracellular space"/>
    <property type="evidence" value="ECO:0007669"/>
    <property type="project" value="TreeGrafter"/>
</dbReference>
<keyword evidence="3" id="KW-0732">Signal</keyword>
<gene>
    <name evidence="5" type="ORF">J1605_009326</name>
</gene>
<evidence type="ECO:0000313" key="6">
    <source>
        <dbReference type="Proteomes" id="UP001159641"/>
    </source>
</evidence>
<reference evidence="5 6" key="1">
    <citation type="submission" date="2022-11" db="EMBL/GenBank/DDBJ databases">
        <title>Whole genome sequence of Eschrichtius robustus ER-17-0199.</title>
        <authorList>
            <person name="Bruniche-Olsen A."/>
            <person name="Black A.N."/>
            <person name="Fields C.J."/>
            <person name="Walden K."/>
            <person name="Dewoody J.A."/>
        </authorList>
    </citation>
    <scope>NUCLEOTIDE SEQUENCE [LARGE SCALE GENOMIC DNA]</scope>
    <source>
        <strain evidence="5">ER-17-0199</strain>
        <tissue evidence="5">Blubber</tissue>
    </source>
</reference>
<sequence length="145" mass="15596">MPPGPAATLGTALLLLLLASESAHTVILRAREAAQFLRPRQRRAYQVFEEAKQGHLERECIEELCSQEEAREVFENDPETVSARGGEVCARRLGPRAPSLRRRISGDTVRARTGGSPGVCGKSFSCGAHPDPYQGGGRRGGRAGS</sequence>
<evidence type="ECO:0000256" key="2">
    <source>
        <dbReference type="SAM" id="MobiDB-lite"/>
    </source>
</evidence>
<dbReference type="SUPFAM" id="SSF57630">
    <property type="entry name" value="GLA-domain"/>
    <property type="match status" value="1"/>
</dbReference>
<dbReference type="InterPro" id="IPR017857">
    <property type="entry name" value="Coagulation_fac-like_Gla_dom"/>
</dbReference>
<proteinExistence type="predicted"/>
<dbReference type="PROSITE" id="PS50998">
    <property type="entry name" value="GLA_2"/>
    <property type="match status" value="1"/>
</dbReference>
<feature type="compositionally biased region" description="Gly residues" evidence="2">
    <location>
        <begin position="134"/>
        <end position="145"/>
    </location>
</feature>
<protein>
    <recommendedName>
        <fullName evidence="4">Gla domain-containing protein</fullName>
    </recommendedName>
</protein>
<evidence type="ECO:0000259" key="4">
    <source>
        <dbReference type="PROSITE" id="PS50998"/>
    </source>
</evidence>
<name>A0AB34GT44_ESCRO</name>
<feature type="domain" description="Gla" evidence="4">
    <location>
        <begin position="43"/>
        <end position="94"/>
    </location>
</feature>
<dbReference type="PANTHER" id="PTHR24278:SF40">
    <property type="entry name" value="COAGULATION FACTOR VII-LIKE"/>
    <property type="match status" value="1"/>
</dbReference>
<keyword evidence="6" id="KW-1185">Reference proteome</keyword>
<evidence type="ECO:0000256" key="1">
    <source>
        <dbReference type="ARBA" id="ARBA00023157"/>
    </source>
</evidence>
<dbReference type="InterPro" id="IPR035972">
    <property type="entry name" value="GLA-like_dom_SF"/>
</dbReference>
<dbReference type="PANTHER" id="PTHR24278">
    <property type="entry name" value="COAGULATION FACTOR"/>
    <property type="match status" value="1"/>
</dbReference>
<dbReference type="PRINTS" id="PR00001">
    <property type="entry name" value="GLABLOOD"/>
</dbReference>
<dbReference type="Proteomes" id="UP001159641">
    <property type="component" value="Unassembled WGS sequence"/>
</dbReference>
<dbReference type="AlphaFoldDB" id="A0AB34GT44"/>
<keyword evidence="1" id="KW-1015">Disulfide bond</keyword>
<dbReference type="InterPro" id="IPR050442">
    <property type="entry name" value="Peptidase_S1_coag_factors"/>
</dbReference>
<dbReference type="GO" id="GO:0005509">
    <property type="term" value="F:calcium ion binding"/>
    <property type="evidence" value="ECO:0007669"/>
    <property type="project" value="InterPro"/>
</dbReference>
<feature type="region of interest" description="Disordered" evidence="2">
    <location>
        <begin position="108"/>
        <end position="145"/>
    </location>
</feature>
<dbReference type="Pfam" id="PF00594">
    <property type="entry name" value="Gla"/>
    <property type="match status" value="1"/>
</dbReference>
<dbReference type="Gene3D" id="4.10.740.10">
    <property type="entry name" value="Coagulation Factor IX"/>
    <property type="match status" value="1"/>
</dbReference>
<evidence type="ECO:0000256" key="3">
    <source>
        <dbReference type="SAM" id="SignalP"/>
    </source>
</evidence>
<dbReference type="EMBL" id="JAIQCJ010002088">
    <property type="protein sequence ID" value="KAJ8783243.1"/>
    <property type="molecule type" value="Genomic_DNA"/>
</dbReference>
<feature type="signal peptide" evidence="3">
    <location>
        <begin position="1"/>
        <end position="25"/>
    </location>
</feature>
<dbReference type="SMART" id="SM00069">
    <property type="entry name" value="GLA"/>
    <property type="match status" value="1"/>
</dbReference>
<dbReference type="FunFam" id="4.10.740.10:FF:000001">
    <property type="entry name" value="vitamin K-dependent protein S"/>
    <property type="match status" value="1"/>
</dbReference>